<dbReference type="InterPro" id="IPR043519">
    <property type="entry name" value="NT_sf"/>
</dbReference>
<accession>A0ABW0ECS4</accession>
<protein>
    <submittedName>
        <fullName evidence="2">GTP pyrophosphokinase family protein</fullName>
    </submittedName>
</protein>
<dbReference type="SUPFAM" id="SSF81301">
    <property type="entry name" value="Nucleotidyltransferase"/>
    <property type="match status" value="1"/>
</dbReference>
<dbReference type="InterPro" id="IPR007685">
    <property type="entry name" value="RelA_SpoT"/>
</dbReference>
<organism evidence="2 3">
    <name type="scientific">Adhaeribacter terreus</name>
    <dbReference type="NCBI Taxonomy" id="529703"/>
    <lineage>
        <taxon>Bacteria</taxon>
        <taxon>Pseudomonadati</taxon>
        <taxon>Bacteroidota</taxon>
        <taxon>Cytophagia</taxon>
        <taxon>Cytophagales</taxon>
        <taxon>Hymenobacteraceae</taxon>
        <taxon>Adhaeribacter</taxon>
    </lineage>
</organism>
<sequence length="335" mass="38873">MNSFVERERDLRELFAAIEPFLKEWGDLVDLKVMEFLAVEGNDFDLAAVKIKPKNRVKDLDSFIQKALHRGKKYSNPLLEIEDKVGTRVVLLTNENISKVTSILSKQEFWECKVDRDREDRISQNVKEFDYQAYHLIVKPMKGAFDVPDKFLPFISCEIQVKTLFQHAYAEVSHDTVYKGAFTQDRYLLRTLAKSMALMEATDDFFCEMFNYINSNQNVPNQFLRELINLYANLDPTFKTDGINLSLDALIIEELEKVNVLQKLRIERINEFVQSNVTKLKRIINLENFLISSHPIIIMIAYLLEKRVDDLKNCDLDGSMLEAVALNLGVSYQHS</sequence>
<dbReference type="Proteomes" id="UP001596161">
    <property type="component" value="Unassembled WGS sequence"/>
</dbReference>
<dbReference type="PANTHER" id="PTHR41773:SF1">
    <property type="entry name" value="RELA_SPOT DOMAIN-CONTAINING PROTEIN"/>
    <property type="match status" value="1"/>
</dbReference>
<dbReference type="Pfam" id="PF04607">
    <property type="entry name" value="RelA_SpoT"/>
    <property type="match status" value="1"/>
</dbReference>
<dbReference type="PANTHER" id="PTHR41773">
    <property type="entry name" value="GTP PYROPHOSPHATASE-RELATED"/>
    <property type="match status" value="1"/>
</dbReference>
<dbReference type="SMART" id="SM00954">
    <property type="entry name" value="RelA_SpoT"/>
    <property type="match status" value="1"/>
</dbReference>
<dbReference type="Gene3D" id="3.30.460.10">
    <property type="entry name" value="Beta Polymerase, domain 2"/>
    <property type="match status" value="1"/>
</dbReference>
<dbReference type="EMBL" id="JBHSKT010000007">
    <property type="protein sequence ID" value="MFC5271391.1"/>
    <property type="molecule type" value="Genomic_DNA"/>
</dbReference>
<evidence type="ECO:0000259" key="1">
    <source>
        <dbReference type="SMART" id="SM00954"/>
    </source>
</evidence>
<gene>
    <name evidence="2" type="ORF">ACFPIB_12265</name>
</gene>
<reference evidence="3" key="1">
    <citation type="journal article" date="2019" name="Int. J. Syst. Evol. Microbiol.">
        <title>The Global Catalogue of Microorganisms (GCM) 10K type strain sequencing project: providing services to taxonomists for standard genome sequencing and annotation.</title>
        <authorList>
            <consortium name="The Broad Institute Genomics Platform"/>
            <consortium name="The Broad Institute Genome Sequencing Center for Infectious Disease"/>
            <person name="Wu L."/>
            <person name="Ma J."/>
        </authorList>
    </citation>
    <scope>NUCLEOTIDE SEQUENCE [LARGE SCALE GENOMIC DNA]</scope>
    <source>
        <strain evidence="3">KACC 12602</strain>
    </source>
</reference>
<evidence type="ECO:0000313" key="3">
    <source>
        <dbReference type="Proteomes" id="UP001596161"/>
    </source>
</evidence>
<evidence type="ECO:0000313" key="2">
    <source>
        <dbReference type="EMBL" id="MFC5271391.1"/>
    </source>
</evidence>
<name>A0ABW0ECS4_9BACT</name>
<comment type="caution">
    <text evidence="2">The sequence shown here is derived from an EMBL/GenBank/DDBJ whole genome shotgun (WGS) entry which is preliminary data.</text>
</comment>
<keyword evidence="3" id="KW-1185">Reference proteome</keyword>
<feature type="domain" description="RelA/SpoT" evidence="1">
    <location>
        <begin position="55"/>
        <end position="184"/>
    </location>
</feature>
<dbReference type="RefSeq" id="WP_378017755.1">
    <property type="nucleotide sequence ID" value="NZ_JBHSKT010000007.1"/>
</dbReference>
<dbReference type="CDD" id="cd05399">
    <property type="entry name" value="NT_Rel-Spo_like"/>
    <property type="match status" value="1"/>
</dbReference>
<proteinExistence type="predicted"/>